<dbReference type="GO" id="GO:0006310">
    <property type="term" value="P:DNA recombination"/>
    <property type="evidence" value="ECO:0007669"/>
    <property type="project" value="UniProtKB-KW"/>
</dbReference>
<evidence type="ECO:0000256" key="2">
    <source>
        <dbReference type="SAM" id="Coils"/>
    </source>
</evidence>
<dbReference type="InterPro" id="IPR011010">
    <property type="entry name" value="DNA_brk_join_enz"/>
</dbReference>
<gene>
    <name evidence="4" type="ORF">AKJ64_02560</name>
</gene>
<evidence type="ECO:0000259" key="3">
    <source>
        <dbReference type="PROSITE" id="PS51898"/>
    </source>
</evidence>
<dbReference type="EMBL" id="LHXN01000037">
    <property type="protein sequence ID" value="KXA92677.1"/>
    <property type="molecule type" value="Genomic_DNA"/>
</dbReference>
<proteinExistence type="predicted"/>
<dbReference type="GO" id="GO:0003677">
    <property type="term" value="F:DNA binding"/>
    <property type="evidence" value="ECO:0007669"/>
    <property type="project" value="InterPro"/>
</dbReference>
<sequence length="422" mass="48880">MDVTSFEEFEQWASGKARQTRYHYKSSLQKFCEFHGRNPRELIAEAREGPEEGSEAPWLEENAAEQRLKEFYSHLVTPEDEGGRGVSRNSAATYFRHIKSFYSKFGCSVDVETPPADVANERPELKAPDVRKLVSAAPGPRDRAIILCAFQGGMGPTEICRLDYGQVEKGLERDDSPLRINKVRKKSKVRHDTWIGRDAIEAVEAYLNERERKEGKIDSEEPLFAKRGKTGEEGRMTPNLIQRVMRGIRDSCGGEIEEVEDKLGKSSQNPLSLRYLRKAFGDICDEQKIGEKYKEYWMGHAPPYRGAYSGGLSREKQREEYRRLEKALSITTATEDMNNRIERLQRRLGEREERIGKLEEKTERLEKELKGLKDLRQKELKVARAFADLEDEEVEEMFEFTSKLYELIRKDPEIREKIREKS</sequence>
<evidence type="ECO:0000313" key="5">
    <source>
        <dbReference type="Proteomes" id="UP000070373"/>
    </source>
</evidence>
<dbReference type="InterPro" id="IPR002104">
    <property type="entry name" value="Integrase_catalytic"/>
</dbReference>
<feature type="domain" description="Tyr recombinase" evidence="3">
    <location>
        <begin position="120"/>
        <end position="322"/>
    </location>
</feature>
<dbReference type="PROSITE" id="PS51898">
    <property type="entry name" value="TYR_RECOMBINASE"/>
    <property type="match status" value="1"/>
</dbReference>
<keyword evidence="1" id="KW-0233">DNA recombination</keyword>
<dbReference type="AlphaFoldDB" id="A0A133UEK9"/>
<dbReference type="SUPFAM" id="SSF56349">
    <property type="entry name" value="DNA breaking-rejoining enzymes"/>
    <property type="match status" value="1"/>
</dbReference>
<protein>
    <recommendedName>
        <fullName evidence="3">Tyr recombinase domain-containing protein</fullName>
    </recommendedName>
</protein>
<evidence type="ECO:0000313" key="4">
    <source>
        <dbReference type="EMBL" id="KXA92677.1"/>
    </source>
</evidence>
<keyword evidence="5" id="KW-1185">Reference proteome</keyword>
<accession>A0A133UEK9</accession>
<name>A0A133UEK9_9EURY</name>
<keyword evidence="2" id="KW-0175">Coiled coil</keyword>
<dbReference type="Gene3D" id="1.10.443.10">
    <property type="entry name" value="Intergrase catalytic core"/>
    <property type="match status" value="1"/>
</dbReference>
<comment type="caution">
    <text evidence="4">The sequence shown here is derived from an EMBL/GenBank/DDBJ whole genome shotgun (WGS) entry which is preliminary data.</text>
</comment>
<organism evidence="4 5">
    <name type="scientific">candidate division MSBL1 archaeon SCGC-AAA259E17</name>
    <dbReference type="NCBI Taxonomy" id="1698263"/>
    <lineage>
        <taxon>Archaea</taxon>
        <taxon>Methanobacteriati</taxon>
        <taxon>Methanobacteriota</taxon>
        <taxon>candidate division MSBL1</taxon>
    </lineage>
</organism>
<dbReference type="Proteomes" id="UP000070373">
    <property type="component" value="Unassembled WGS sequence"/>
</dbReference>
<dbReference type="GO" id="GO:0015074">
    <property type="term" value="P:DNA integration"/>
    <property type="evidence" value="ECO:0007669"/>
    <property type="project" value="InterPro"/>
</dbReference>
<dbReference type="InterPro" id="IPR013762">
    <property type="entry name" value="Integrase-like_cat_sf"/>
</dbReference>
<dbReference type="CDD" id="cd00397">
    <property type="entry name" value="DNA_BRE_C"/>
    <property type="match status" value="1"/>
</dbReference>
<evidence type="ECO:0000256" key="1">
    <source>
        <dbReference type="ARBA" id="ARBA00023172"/>
    </source>
</evidence>
<reference evidence="4 5" key="1">
    <citation type="journal article" date="2016" name="Sci. Rep.">
        <title>Metabolic traits of an uncultured archaeal lineage -MSBL1- from brine pools of the Red Sea.</title>
        <authorList>
            <person name="Mwirichia R."/>
            <person name="Alam I."/>
            <person name="Rashid M."/>
            <person name="Vinu M."/>
            <person name="Ba-Alawi W."/>
            <person name="Anthony Kamau A."/>
            <person name="Kamanda Ngugi D."/>
            <person name="Goker M."/>
            <person name="Klenk H.P."/>
            <person name="Bajic V."/>
            <person name="Stingl U."/>
        </authorList>
    </citation>
    <scope>NUCLEOTIDE SEQUENCE [LARGE SCALE GENOMIC DNA]</scope>
    <source>
        <strain evidence="4">SCGC-AAA259E17</strain>
    </source>
</reference>
<feature type="coiled-coil region" evidence="2">
    <location>
        <begin position="314"/>
        <end position="395"/>
    </location>
</feature>